<evidence type="ECO:0000313" key="3">
    <source>
        <dbReference type="Proteomes" id="UP000054988"/>
    </source>
</evidence>
<feature type="compositionally biased region" description="Polar residues" evidence="1">
    <location>
        <begin position="7"/>
        <end position="21"/>
    </location>
</feature>
<name>A0A0W0GDY2_MONRR</name>
<evidence type="ECO:0000313" key="2">
    <source>
        <dbReference type="EMBL" id="KTB46768.1"/>
    </source>
</evidence>
<sequence length="88" mass="9663">MEMDTPDSCSKNDSPPLSTQPLNLNLGWAQALIPSLTKPRAHGTQPSSMEGFAGLKAQAHILESPSPGFEPRLVSICTTYEEVQNFWY</sequence>
<comment type="caution">
    <text evidence="2">The sequence shown here is derived from an EMBL/GenBank/DDBJ whole genome shotgun (WGS) entry which is preliminary data.</text>
</comment>
<dbReference type="EMBL" id="LATX01000264">
    <property type="protein sequence ID" value="KTB46768.1"/>
    <property type="molecule type" value="Genomic_DNA"/>
</dbReference>
<dbReference type="Proteomes" id="UP000054988">
    <property type="component" value="Unassembled WGS sequence"/>
</dbReference>
<dbReference type="AlphaFoldDB" id="A0A0W0GDY2"/>
<accession>A0A0W0GDY2</accession>
<evidence type="ECO:0000256" key="1">
    <source>
        <dbReference type="SAM" id="MobiDB-lite"/>
    </source>
</evidence>
<proteinExistence type="predicted"/>
<protein>
    <submittedName>
        <fullName evidence="2">Uncharacterized protein</fullName>
    </submittedName>
</protein>
<gene>
    <name evidence="2" type="ORF">WG66_655</name>
</gene>
<reference evidence="2 3" key="1">
    <citation type="submission" date="2015-12" db="EMBL/GenBank/DDBJ databases">
        <title>Draft genome sequence of Moniliophthora roreri, the causal agent of frosty pod rot of cacao.</title>
        <authorList>
            <person name="Aime M.C."/>
            <person name="Diaz-Valderrama J.R."/>
            <person name="Kijpornyongpan T."/>
            <person name="Phillips-Mora W."/>
        </authorList>
    </citation>
    <scope>NUCLEOTIDE SEQUENCE [LARGE SCALE GENOMIC DNA]</scope>
    <source>
        <strain evidence="2 3">MCA 2952</strain>
    </source>
</reference>
<feature type="region of interest" description="Disordered" evidence="1">
    <location>
        <begin position="1"/>
        <end position="21"/>
    </location>
</feature>
<organism evidence="2 3">
    <name type="scientific">Moniliophthora roreri</name>
    <name type="common">Frosty pod rot fungus</name>
    <name type="synonym">Monilia roreri</name>
    <dbReference type="NCBI Taxonomy" id="221103"/>
    <lineage>
        <taxon>Eukaryota</taxon>
        <taxon>Fungi</taxon>
        <taxon>Dikarya</taxon>
        <taxon>Basidiomycota</taxon>
        <taxon>Agaricomycotina</taxon>
        <taxon>Agaricomycetes</taxon>
        <taxon>Agaricomycetidae</taxon>
        <taxon>Agaricales</taxon>
        <taxon>Marasmiineae</taxon>
        <taxon>Marasmiaceae</taxon>
        <taxon>Moniliophthora</taxon>
    </lineage>
</organism>